<feature type="transmembrane region" description="Helical" evidence="2">
    <location>
        <begin position="39"/>
        <end position="60"/>
    </location>
</feature>
<evidence type="ECO:0000313" key="3">
    <source>
        <dbReference type="EMBL" id="CRK94212.1"/>
    </source>
</evidence>
<reference evidence="3 4" key="1">
    <citation type="submission" date="2015-04" db="EMBL/GenBank/DDBJ databases">
        <authorList>
            <person name="Syromyatnikov M.Y."/>
            <person name="Popov V.N."/>
        </authorList>
    </citation>
    <scope>NUCLEOTIDE SEQUENCE [LARGE SCALE GENOMIC DNA]</scope>
</reference>
<keyword evidence="2" id="KW-0812">Transmembrane</keyword>
<evidence type="ECO:0000256" key="1">
    <source>
        <dbReference type="SAM" id="MobiDB-lite"/>
    </source>
</evidence>
<protein>
    <submittedName>
        <fullName evidence="3">CLUMA_CG007727, isoform A</fullName>
    </submittedName>
</protein>
<dbReference type="Proteomes" id="UP000183832">
    <property type="component" value="Unassembled WGS sequence"/>
</dbReference>
<keyword evidence="4" id="KW-1185">Reference proteome</keyword>
<sequence length="173" mass="20494">MESDRDDDYINYDYNLNFYDDYVAPPPPKEYEHGEIPNIVKIFFFMLLFLYLFIIFYYAFIKKNKTSDNNDLQLSTDPFVGSRLSRSNRSEMRNNRQEVLMPVSSDVTIYAIEDDDLGFYTTINFDDIDPQIDQSRTRNLLPLLQQSSRRESQELPPNYEDPPSYDEIAHKVP</sequence>
<keyword evidence="2" id="KW-0472">Membrane</keyword>
<gene>
    <name evidence="3" type="ORF">CLUMA_CG007727</name>
</gene>
<keyword evidence="2" id="KW-1133">Transmembrane helix</keyword>
<proteinExistence type="predicted"/>
<evidence type="ECO:0000313" key="4">
    <source>
        <dbReference type="Proteomes" id="UP000183832"/>
    </source>
</evidence>
<organism evidence="3 4">
    <name type="scientific">Clunio marinus</name>
    <dbReference type="NCBI Taxonomy" id="568069"/>
    <lineage>
        <taxon>Eukaryota</taxon>
        <taxon>Metazoa</taxon>
        <taxon>Ecdysozoa</taxon>
        <taxon>Arthropoda</taxon>
        <taxon>Hexapoda</taxon>
        <taxon>Insecta</taxon>
        <taxon>Pterygota</taxon>
        <taxon>Neoptera</taxon>
        <taxon>Endopterygota</taxon>
        <taxon>Diptera</taxon>
        <taxon>Nematocera</taxon>
        <taxon>Chironomoidea</taxon>
        <taxon>Chironomidae</taxon>
        <taxon>Clunio</taxon>
    </lineage>
</organism>
<feature type="region of interest" description="Disordered" evidence="1">
    <location>
        <begin position="144"/>
        <end position="173"/>
    </location>
</feature>
<dbReference type="AlphaFoldDB" id="A0A1J1I3N8"/>
<dbReference type="EMBL" id="CVRI01000038">
    <property type="protein sequence ID" value="CRK94212.1"/>
    <property type="molecule type" value="Genomic_DNA"/>
</dbReference>
<accession>A0A1J1I3N8</accession>
<evidence type="ECO:0000256" key="2">
    <source>
        <dbReference type="SAM" id="Phobius"/>
    </source>
</evidence>
<name>A0A1J1I3N8_9DIPT</name>